<feature type="transmembrane region" description="Helical" evidence="11">
    <location>
        <begin position="267"/>
        <end position="287"/>
    </location>
</feature>
<feature type="transmembrane region" description="Helical" evidence="11">
    <location>
        <begin position="385"/>
        <end position="408"/>
    </location>
</feature>
<evidence type="ECO:0000256" key="11">
    <source>
        <dbReference type="RuleBase" id="RU366002"/>
    </source>
</evidence>
<comment type="subcellular location">
    <subcellularLocation>
        <location evidence="11">Cell inner membrane</location>
        <topology evidence="11">Multi-pass membrane protein</topology>
    </subcellularLocation>
    <subcellularLocation>
        <location evidence="1">Cell membrane</location>
        <topology evidence="1">Multi-pass membrane protein</topology>
    </subcellularLocation>
</comment>
<sequence length="532" mass="59473">MTAFEIIPFILFLVVIGTAIAERINVPYPLVLVVTGLIVGFIPGIPNWHPPSDLVLPLFLPPILFAAARLISWEDIQNNKSEISSLSILLVIASTIVIGVILAWIVPGMPLSASLVLGAIISPTDAIASTSILNRMRIPKHIIRSLEVESLFNDAVSIVLYNMGLMFVFMGAINLLHAGESMLIVGLGGIAVGLMFSYFTSLIVKEFLTESENELPIIMSVILAYVSYLFADRIGVSGVLAVVAAGLFHKRTEKTIKARTRLSEKSVWDTLIFFLNGLIFIVIGMQFPNFLGKVNYLPIGQLILFSTITVLSLILLRFIWVLATNLLVNSLSRLRKHPTKRYVFSWREVLISSWSGMRGLVSLALALALPIMLPDTTPFPYRDLIIFLTIIAILFTLLVQGLTLPYLVKLLKSEKSDAAFIKESSKIYRRLTKEAIQHIDQLDAGEHICSENAKKLVNNYYANRLLQFKVTYETECDTHEVGHEAEALLSKILNYERNRLHEMRSHGEVSEEVYIRILSKIDRDEVGFASYK</sequence>
<dbReference type="InterPro" id="IPR004705">
    <property type="entry name" value="Cation/H_exchanger_CPA1_bac"/>
</dbReference>
<evidence type="ECO:0000313" key="14">
    <source>
        <dbReference type="Proteomes" id="UP000002671"/>
    </source>
</evidence>
<name>Q83C70_COXBU</name>
<keyword evidence="2 11" id="KW-0813">Transport</keyword>
<dbReference type="AlphaFoldDB" id="Q83C70"/>
<dbReference type="GO" id="GO:0098719">
    <property type="term" value="P:sodium ion import across plasma membrane"/>
    <property type="evidence" value="ECO:0000318"/>
    <property type="project" value="GO_Central"/>
</dbReference>
<feature type="transmembrane region" description="Helical" evidence="11">
    <location>
        <begin position="83"/>
        <end position="106"/>
    </location>
</feature>
<evidence type="ECO:0000256" key="2">
    <source>
        <dbReference type="ARBA" id="ARBA00022448"/>
    </source>
</evidence>
<dbReference type="HOGENOM" id="CLU_005912_8_2_6"/>
<dbReference type="InterPro" id="IPR018422">
    <property type="entry name" value="Cation/H_exchanger_CPA1"/>
</dbReference>
<comment type="function">
    <text evidence="11">Na(+)/H(+) antiporter that extrudes sodium in exchange for external protons.</text>
</comment>
<feature type="transmembrane region" description="Helical" evidence="11">
    <location>
        <begin position="155"/>
        <end position="176"/>
    </location>
</feature>
<dbReference type="GO" id="GO:0071805">
    <property type="term" value="P:potassium ion transmembrane transport"/>
    <property type="evidence" value="ECO:0000318"/>
    <property type="project" value="GO_Central"/>
</dbReference>
<evidence type="ECO:0000259" key="12">
    <source>
        <dbReference type="Pfam" id="PF00999"/>
    </source>
</evidence>
<dbReference type="GO" id="GO:0015386">
    <property type="term" value="F:potassium:proton antiporter activity"/>
    <property type="evidence" value="ECO:0000318"/>
    <property type="project" value="GO_Central"/>
</dbReference>
<dbReference type="eggNOG" id="COG0025">
    <property type="taxonomic scope" value="Bacteria"/>
</dbReference>
<keyword evidence="3 11" id="KW-0050">Antiport</keyword>
<keyword evidence="6 11" id="KW-1133">Transmembrane helix</keyword>
<dbReference type="KEGG" id="cbu:CBU_1259"/>
<feature type="transmembrane region" description="Helical" evidence="11">
    <location>
        <begin position="299"/>
        <end position="328"/>
    </location>
</feature>
<dbReference type="GO" id="GO:0015385">
    <property type="term" value="F:sodium:proton antiporter activity"/>
    <property type="evidence" value="ECO:0000318"/>
    <property type="project" value="GO_Central"/>
</dbReference>
<keyword evidence="4" id="KW-1003">Cell membrane</keyword>
<feature type="domain" description="Cation/H+ exchanger transmembrane" evidence="12">
    <location>
        <begin position="13"/>
        <end position="409"/>
    </location>
</feature>
<keyword evidence="8 11" id="KW-0406">Ion transport</keyword>
<gene>
    <name evidence="13" type="primary">nhaP.1</name>
    <name evidence="13" type="ordered locus">CBU_1259</name>
</gene>
<evidence type="ECO:0000313" key="13">
    <source>
        <dbReference type="EMBL" id="AAO90767.1"/>
    </source>
</evidence>
<evidence type="ECO:0000256" key="4">
    <source>
        <dbReference type="ARBA" id="ARBA00022475"/>
    </source>
</evidence>
<dbReference type="STRING" id="227377.CBU_1259"/>
<evidence type="ECO:0000256" key="7">
    <source>
        <dbReference type="ARBA" id="ARBA00023053"/>
    </source>
</evidence>
<accession>Q83C70</accession>
<keyword evidence="10 11" id="KW-0739">Sodium transport</keyword>
<feature type="transmembrane region" description="Helical" evidence="11">
    <location>
        <begin position="54"/>
        <end position="71"/>
    </location>
</feature>
<evidence type="ECO:0000256" key="6">
    <source>
        <dbReference type="ARBA" id="ARBA00022989"/>
    </source>
</evidence>
<dbReference type="EnsemblBacteria" id="AAO90767">
    <property type="protein sequence ID" value="AAO90767"/>
    <property type="gene ID" value="CBU_1259"/>
</dbReference>
<dbReference type="Gene3D" id="6.10.140.1330">
    <property type="match status" value="1"/>
</dbReference>
<comment type="similarity">
    <text evidence="11">Belongs to the monovalent cation:proton antiporter 1 (CPA1) transporter (TC 2.A.36) family.</text>
</comment>
<reference evidence="13 14" key="1">
    <citation type="journal article" date="2003" name="Proc. Natl. Acad. Sci. U.S.A.">
        <title>Complete genome sequence of the Q-fever pathogen, Coxiella burnetii.</title>
        <authorList>
            <person name="Seshadri R."/>
            <person name="Paulsen I.T."/>
            <person name="Eisen J.A."/>
            <person name="Read T.D."/>
            <person name="Nelson K.E."/>
            <person name="Nelson W.C."/>
            <person name="Ward N.L."/>
            <person name="Tettelin H."/>
            <person name="Davidsen T.M."/>
            <person name="Beanan M.J."/>
            <person name="Deboy R.T."/>
            <person name="Daugherty S.C."/>
            <person name="Brinkac L.M."/>
            <person name="Madupu R."/>
            <person name="Dodson R.J."/>
            <person name="Khouri H.M."/>
            <person name="Lee K.H."/>
            <person name="Carty H.A."/>
            <person name="Scanlan D."/>
            <person name="Heinzen R.A."/>
            <person name="Thompson H.A."/>
            <person name="Samuel J.E."/>
            <person name="Fraser C.M."/>
            <person name="Heidelberg J.F."/>
        </authorList>
    </citation>
    <scope>NUCLEOTIDE SEQUENCE [LARGE SCALE GENOMIC DNA]</scope>
    <source>
        <strain evidence="14">RSA 493 / Nine Mile phase I</strain>
    </source>
</reference>
<keyword evidence="11" id="KW-0997">Cell inner membrane</keyword>
<dbReference type="GO" id="GO:0051453">
    <property type="term" value="P:regulation of intracellular pH"/>
    <property type="evidence" value="ECO:0000318"/>
    <property type="project" value="GO_Central"/>
</dbReference>
<dbReference type="InterPro" id="IPR006153">
    <property type="entry name" value="Cation/H_exchanger_TM"/>
</dbReference>
<dbReference type="GeneID" id="1209164"/>
<dbReference type="PANTHER" id="PTHR10110">
    <property type="entry name" value="SODIUM/HYDROGEN EXCHANGER"/>
    <property type="match status" value="1"/>
</dbReference>
<organism evidence="13 14">
    <name type="scientific">Coxiella burnetii (strain RSA 493 / Nine Mile phase I)</name>
    <dbReference type="NCBI Taxonomy" id="227377"/>
    <lineage>
        <taxon>Bacteria</taxon>
        <taxon>Pseudomonadati</taxon>
        <taxon>Pseudomonadota</taxon>
        <taxon>Gammaproteobacteria</taxon>
        <taxon>Legionellales</taxon>
        <taxon>Coxiellaceae</taxon>
        <taxon>Coxiella</taxon>
    </lineage>
</organism>
<dbReference type="OrthoDB" id="9774146at2"/>
<dbReference type="GO" id="GO:0005886">
    <property type="term" value="C:plasma membrane"/>
    <property type="evidence" value="ECO:0000318"/>
    <property type="project" value="GO_Central"/>
</dbReference>
<feature type="transmembrane region" description="Helical" evidence="11">
    <location>
        <begin position="28"/>
        <end position="48"/>
    </location>
</feature>
<reference evidence="13 14" key="2">
    <citation type="journal article" date="2009" name="Infect. Immun.">
        <title>Comparative genomics reveal extensive transposon-mediated genomic plasticity and diversity among potential effector proteins within the genus Coxiella.</title>
        <authorList>
            <person name="Beare P.A."/>
            <person name="Unsworth N."/>
            <person name="Andoh M."/>
            <person name="Voth D.E."/>
            <person name="Omsland A."/>
            <person name="Gilk S.D."/>
            <person name="Williams K.P."/>
            <person name="Sobral B.W."/>
            <person name="Kupko J.J.III."/>
            <person name="Porcella S.F."/>
            <person name="Samuel J.E."/>
            <person name="Heinzen R.A."/>
        </authorList>
    </citation>
    <scope>NUCLEOTIDE SEQUENCE [LARGE SCALE GENOMIC DNA]</scope>
    <source>
        <strain evidence="14">RSA 493 / Nine Mile phase I</strain>
    </source>
</reference>
<evidence type="ECO:0000256" key="9">
    <source>
        <dbReference type="ARBA" id="ARBA00023136"/>
    </source>
</evidence>
<dbReference type="RefSeq" id="NP_820253.1">
    <property type="nucleotide sequence ID" value="NC_002971.4"/>
</dbReference>
<feature type="transmembrane region" description="Helical" evidence="11">
    <location>
        <begin position="216"/>
        <end position="247"/>
    </location>
</feature>
<dbReference type="RefSeq" id="WP_005770826.1">
    <property type="nucleotide sequence ID" value="NC_002971.4"/>
</dbReference>
<protein>
    <submittedName>
        <fullName evidence="13">Na+/H+ antiporter</fullName>
    </submittedName>
</protein>
<evidence type="ECO:0000256" key="1">
    <source>
        <dbReference type="ARBA" id="ARBA00004651"/>
    </source>
</evidence>
<dbReference type="PATRIC" id="fig|227377.7.peg.1250"/>
<evidence type="ECO:0000256" key="3">
    <source>
        <dbReference type="ARBA" id="ARBA00022449"/>
    </source>
</evidence>
<feature type="transmembrane region" description="Helical" evidence="11">
    <location>
        <begin position="183"/>
        <end position="204"/>
    </location>
</feature>
<keyword evidence="14" id="KW-1185">Reference proteome</keyword>
<evidence type="ECO:0000256" key="10">
    <source>
        <dbReference type="ARBA" id="ARBA00023201"/>
    </source>
</evidence>
<dbReference type="PANTHER" id="PTHR10110:SF86">
    <property type="entry name" value="SODIUM_HYDROGEN EXCHANGER 7"/>
    <property type="match status" value="1"/>
</dbReference>
<evidence type="ECO:0000256" key="5">
    <source>
        <dbReference type="ARBA" id="ARBA00022692"/>
    </source>
</evidence>
<feature type="transmembrane region" description="Helical" evidence="11">
    <location>
        <begin position="6"/>
        <end position="21"/>
    </location>
</feature>
<keyword evidence="9 11" id="KW-0472">Membrane</keyword>
<dbReference type="Proteomes" id="UP000002671">
    <property type="component" value="Chromosome"/>
</dbReference>
<proteinExistence type="inferred from homology"/>
<feature type="transmembrane region" description="Helical" evidence="11">
    <location>
        <begin position="349"/>
        <end position="373"/>
    </location>
</feature>
<keyword evidence="7 11" id="KW-0915">Sodium</keyword>
<evidence type="ECO:0000256" key="8">
    <source>
        <dbReference type="ARBA" id="ARBA00023065"/>
    </source>
</evidence>
<dbReference type="NCBIfam" id="TIGR00831">
    <property type="entry name" value="a_cpa1"/>
    <property type="match status" value="1"/>
</dbReference>
<dbReference type="EMBL" id="AE016828">
    <property type="protein sequence ID" value="AAO90767.1"/>
    <property type="molecule type" value="Genomic_DNA"/>
</dbReference>
<dbReference type="Pfam" id="PF00999">
    <property type="entry name" value="Na_H_Exchanger"/>
    <property type="match status" value="1"/>
</dbReference>
<keyword evidence="5 11" id="KW-0812">Transmembrane</keyword>